<gene>
    <name evidence="5" type="ORF">GCM10022214_30580</name>
</gene>
<proteinExistence type="inferred from homology"/>
<protein>
    <recommendedName>
        <fullName evidence="4">AB hydrolase-1 domain-containing protein</fullName>
    </recommendedName>
</protein>
<accession>A0ABP7VRF3</accession>
<dbReference type="EMBL" id="BAAAZG010000018">
    <property type="protein sequence ID" value="GAA4072396.1"/>
    <property type="molecule type" value="Genomic_DNA"/>
</dbReference>
<comment type="caution">
    <text evidence="5">The sequence shown here is derived from an EMBL/GenBank/DDBJ whole genome shotgun (WGS) entry which is preliminary data.</text>
</comment>
<dbReference type="SUPFAM" id="SSF53474">
    <property type="entry name" value="alpha/beta-Hydrolases"/>
    <property type="match status" value="1"/>
</dbReference>
<evidence type="ECO:0000256" key="2">
    <source>
        <dbReference type="ARBA" id="ARBA00022801"/>
    </source>
</evidence>
<evidence type="ECO:0000313" key="6">
    <source>
        <dbReference type="Proteomes" id="UP001500683"/>
    </source>
</evidence>
<dbReference type="Pfam" id="PF00561">
    <property type="entry name" value="Abhydrolase_1"/>
    <property type="match status" value="1"/>
</dbReference>
<sequence length="346" mass="37567">MGRGAPAWMWCSSAPTSSGPRSSGASTSSGSTPAGSGAAIRRSARSQYPRDAEAYQRLVSYHQRRAQACRRLTGPLFDHVDTRSVARDLEAVRRALGERRISVVGASYGTLLGQLYAEEFPHRLRALVLDSNVDYSVTDARRHLTSASTAMEQAYRRFAAWCATSPRCALTGQDAIKVLDELMARAERGDLDDPDRPGSTLSPEDLAARIHPSLASSPSWEDLAQDLAGLDTGTRARAEDPGTTPDPTSPIYCSDFRFTVRGFGDLQRLKAASRAAAPHMRINPGRLERRHRMPGLPAPVPQPATPVPDQGHPADPDDQQPTRLRDHLPGGDQRGTSDPHRDAAHL</sequence>
<reference evidence="6" key="1">
    <citation type="journal article" date="2019" name="Int. J. Syst. Evol. Microbiol.">
        <title>The Global Catalogue of Microorganisms (GCM) 10K type strain sequencing project: providing services to taxonomists for standard genome sequencing and annotation.</title>
        <authorList>
            <consortium name="The Broad Institute Genomics Platform"/>
            <consortium name="The Broad Institute Genome Sequencing Center for Infectious Disease"/>
            <person name="Wu L."/>
            <person name="Ma J."/>
        </authorList>
    </citation>
    <scope>NUCLEOTIDE SEQUENCE [LARGE SCALE GENOMIC DNA]</scope>
    <source>
        <strain evidence="6">JCM 16702</strain>
    </source>
</reference>
<dbReference type="PANTHER" id="PTHR43248:SF25">
    <property type="entry name" value="AB HYDROLASE-1 DOMAIN-CONTAINING PROTEIN-RELATED"/>
    <property type="match status" value="1"/>
</dbReference>
<evidence type="ECO:0000256" key="1">
    <source>
        <dbReference type="ARBA" id="ARBA00010088"/>
    </source>
</evidence>
<evidence type="ECO:0000256" key="3">
    <source>
        <dbReference type="SAM" id="MobiDB-lite"/>
    </source>
</evidence>
<evidence type="ECO:0000313" key="5">
    <source>
        <dbReference type="EMBL" id="GAA4072396.1"/>
    </source>
</evidence>
<feature type="region of interest" description="Disordered" evidence="3">
    <location>
        <begin position="272"/>
        <end position="346"/>
    </location>
</feature>
<keyword evidence="6" id="KW-1185">Reference proteome</keyword>
<feature type="compositionally biased region" description="Basic and acidic residues" evidence="3">
    <location>
        <begin position="323"/>
        <end position="346"/>
    </location>
</feature>
<dbReference type="InterPro" id="IPR000073">
    <property type="entry name" value="AB_hydrolase_1"/>
</dbReference>
<dbReference type="PANTHER" id="PTHR43248">
    <property type="entry name" value="2-SUCCINYL-6-HYDROXY-2,4-CYCLOHEXADIENE-1-CARBOXYLATE SYNTHASE"/>
    <property type="match status" value="1"/>
</dbReference>
<feature type="compositionally biased region" description="Pro residues" evidence="3">
    <location>
        <begin position="296"/>
        <end position="306"/>
    </location>
</feature>
<feature type="compositionally biased region" description="Low complexity" evidence="3">
    <location>
        <begin position="12"/>
        <end position="41"/>
    </location>
</feature>
<comment type="similarity">
    <text evidence="1">Belongs to the peptidase S33 family.</text>
</comment>
<dbReference type="Proteomes" id="UP001500683">
    <property type="component" value="Unassembled WGS sequence"/>
</dbReference>
<keyword evidence="2" id="KW-0378">Hydrolase</keyword>
<dbReference type="InterPro" id="IPR051601">
    <property type="entry name" value="Serine_prot/Carboxylest_S33"/>
</dbReference>
<dbReference type="Gene3D" id="3.40.50.1820">
    <property type="entry name" value="alpha/beta hydrolase"/>
    <property type="match status" value="1"/>
</dbReference>
<feature type="region of interest" description="Disordered" evidence="3">
    <location>
        <begin position="11"/>
        <end position="49"/>
    </location>
</feature>
<evidence type="ECO:0000259" key="4">
    <source>
        <dbReference type="Pfam" id="PF00561"/>
    </source>
</evidence>
<name>A0ABP7VRF3_9ACTN</name>
<dbReference type="InterPro" id="IPR029058">
    <property type="entry name" value="AB_hydrolase_fold"/>
</dbReference>
<organism evidence="5 6">
    <name type="scientific">Actinomadura miaoliensis</name>
    <dbReference type="NCBI Taxonomy" id="430685"/>
    <lineage>
        <taxon>Bacteria</taxon>
        <taxon>Bacillati</taxon>
        <taxon>Actinomycetota</taxon>
        <taxon>Actinomycetes</taxon>
        <taxon>Streptosporangiales</taxon>
        <taxon>Thermomonosporaceae</taxon>
        <taxon>Actinomadura</taxon>
    </lineage>
</organism>
<feature type="domain" description="AB hydrolase-1" evidence="4">
    <location>
        <begin position="78"/>
        <end position="182"/>
    </location>
</feature>